<dbReference type="EMBL" id="PUHQ01000072">
    <property type="protein sequence ID" value="KAG0658040.1"/>
    <property type="molecule type" value="Genomic_DNA"/>
</dbReference>
<keyword evidence="6" id="KW-0539">Nucleus</keyword>
<dbReference type="HAMAP" id="MF_01116">
    <property type="entry name" value="TSR3"/>
    <property type="match status" value="1"/>
</dbReference>
<keyword evidence="5 6" id="KW-0949">S-adenosyl-L-methionine</keyword>
<dbReference type="InterPro" id="IPR022968">
    <property type="entry name" value="Tsr3-like"/>
</dbReference>
<keyword evidence="3 6" id="KW-0698">rRNA processing</keyword>
<dbReference type="GO" id="GO:0000455">
    <property type="term" value="P:enzyme-directed rRNA pseudouridine synthesis"/>
    <property type="evidence" value="ECO:0007669"/>
    <property type="project" value="UniProtKB-UniRule"/>
</dbReference>
<proteinExistence type="inferred from homology"/>
<gene>
    <name evidence="6 10" type="primary">TSR3</name>
    <name evidence="10" type="ORF">C6P46_006101</name>
</gene>
<evidence type="ECO:0000256" key="3">
    <source>
        <dbReference type="ARBA" id="ARBA00022552"/>
    </source>
</evidence>
<feature type="domain" description="16S/18S rRNA aminocarboxypropyltransferase Tsr3 C-terminal" evidence="8">
    <location>
        <begin position="104"/>
        <end position="227"/>
    </location>
</feature>
<evidence type="ECO:0000259" key="8">
    <source>
        <dbReference type="Pfam" id="PF04034"/>
    </source>
</evidence>
<comment type="function">
    <text evidence="6">Aminocarboxypropyltransferase that catalyzes the aminocarboxypropyl transfer on pseudouridine at position 1191 (Psi1191) in 18S rRNA. It constitutes the last step in biosynthesis of the hypermodified N1-methyl-N3-(3-amino-3-carboxypropyl) pseudouridine (m1acp3-Psi) conserved in eukaryotic 18S rRNA.</text>
</comment>
<keyword evidence="2 6" id="KW-0690">Ribosome biogenesis</keyword>
<accession>A0A9P7B4E2</accession>
<feature type="region of interest" description="Disordered" evidence="7">
    <location>
        <begin position="236"/>
        <end position="313"/>
    </location>
</feature>
<evidence type="ECO:0000256" key="1">
    <source>
        <dbReference type="ARBA" id="ARBA00022490"/>
    </source>
</evidence>
<comment type="catalytic activity">
    <reaction evidence="6">
        <text>an N(1)-methylpseudouridine in rRNA + S-adenosyl-L-methionine = N(1)-methyl-N(3)-[(3S)-3-amino-3-carboxypropyl]pseudouridine in rRNA + S-methyl-5'-thioadenosine + H(+)</text>
        <dbReference type="Rhea" id="RHEA:63296"/>
        <dbReference type="Rhea" id="RHEA-COMP:11634"/>
        <dbReference type="Rhea" id="RHEA-COMP:16310"/>
        <dbReference type="ChEBI" id="CHEBI:15378"/>
        <dbReference type="ChEBI" id="CHEBI:17509"/>
        <dbReference type="ChEBI" id="CHEBI:59789"/>
        <dbReference type="ChEBI" id="CHEBI:74890"/>
        <dbReference type="ChEBI" id="CHEBI:146234"/>
        <dbReference type="EC" id="2.5.1.157"/>
    </reaction>
</comment>
<dbReference type="Pfam" id="PF04034">
    <property type="entry name" value="Ribo_biogen_C"/>
    <property type="match status" value="1"/>
</dbReference>
<dbReference type="GO" id="GO:0005634">
    <property type="term" value="C:nucleus"/>
    <property type="evidence" value="ECO:0007669"/>
    <property type="project" value="UniProtKB-SubCell"/>
</dbReference>
<dbReference type="AlphaFoldDB" id="A0A9P7B4E2"/>
<organism evidence="10 11">
    <name type="scientific">Rhodotorula mucilaginosa</name>
    <name type="common">Yeast</name>
    <name type="synonym">Rhodotorula rubra</name>
    <dbReference type="NCBI Taxonomy" id="5537"/>
    <lineage>
        <taxon>Eukaryota</taxon>
        <taxon>Fungi</taxon>
        <taxon>Dikarya</taxon>
        <taxon>Basidiomycota</taxon>
        <taxon>Pucciniomycotina</taxon>
        <taxon>Microbotryomycetes</taxon>
        <taxon>Sporidiobolales</taxon>
        <taxon>Sporidiobolaceae</taxon>
        <taxon>Rhodotorula</taxon>
    </lineage>
</organism>
<feature type="region of interest" description="Disordered" evidence="7">
    <location>
        <begin position="1"/>
        <end position="74"/>
    </location>
</feature>
<reference evidence="10 11" key="1">
    <citation type="submission" date="2020-11" db="EMBL/GenBank/DDBJ databases">
        <title>Kefir isolates.</title>
        <authorList>
            <person name="Marcisauskas S."/>
            <person name="Kim Y."/>
            <person name="Blasche S."/>
        </authorList>
    </citation>
    <scope>NUCLEOTIDE SEQUENCE [LARGE SCALE GENOMIC DNA]</scope>
    <source>
        <strain evidence="10 11">KR</strain>
    </source>
</reference>
<keyword evidence="11" id="KW-1185">Reference proteome</keyword>
<dbReference type="GO" id="GO:1904047">
    <property type="term" value="F:S-adenosyl-L-methionine binding"/>
    <property type="evidence" value="ECO:0007669"/>
    <property type="project" value="UniProtKB-UniRule"/>
</dbReference>
<dbReference type="Pfam" id="PF04068">
    <property type="entry name" value="Fer4_RLI"/>
    <property type="match status" value="1"/>
</dbReference>
<keyword evidence="4 6" id="KW-0808">Transferase</keyword>
<evidence type="ECO:0000256" key="2">
    <source>
        <dbReference type="ARBA" id="ARBA00022517"/>
    </source>
</evidence>
<dbReference type="PANTHER" id="PTHR20426:SF0">
    <property type="entry name" value="18S RRNA AMINOCARBOXYPROPYLTRANSFERASE"/>
    <property type="match status" value="1"/>
</dbReference>
<comment type="caution">
    <text evidence="10">The sequence shown here is derived from an EMBL/GenBank/DDBJ whole genome shotgun (WGS) entry which is preliminary data.</text>
</comment>
<evidence type="ECO:0000256" key="5">
    <source>
        <dbReference type="ARBA" id="ARBA00022691"/>
    </source>
</evidence>
<evidence type="ECO:0000256" key="6">
    <source>
        <dbReference type="HAMAP-Rule" id="MF_03146"/>
    </source>
</evidence>
<comment type="subcellular location">
    <subcellularLocation>
        <location evidence="6">Cytoplasm</location>
    </subcellularLocation>
    <subcellularLocation>
        <location evidence="6">Nucleus</location>
    </subcellularLocation>
</comment>
<sequence length="313" mass="34290">MGPPRGRGKGRPAGSSGRGGKTNTPRVQRDRSHYAGPGFSEIPASAVDQARGQGSDEDGSDDEDELVNKVPDFDHCDPRKCSGKKLARHDLMQELRVGQRFQGIVMSPKGTQVVCPADREIVEQAGVAVVECSWARLDEIPFNKIRSPHERILPYLVAANPVNYGKPYKLTCAEAIAAALHITGFSEHADLLMSKFSWGHSFWKVNGPIIERYKTCSTPESVLEMQGVMMKELEAEQAENKRARDEMNDGGDMLIANPNHHGADWPSSGSEEGEEGDGADEDQSGDEQDEDDDDADYEVDRLGNRIAKTKLVA</sequence>
<evidence type="ECO:0000313" key="11">
    <source>
        <dbReference type="Proteomes" id="UP000777482"/>
    </source>
</evidence>
<dbReference type="GO" id="GO:0005737">
    <property type="term" value="C:cytoplasm"/>
    <property type="evidence" value="ECO:0007669"/>
    <property type="project" value="UniProtKB-SubCell"/>
</dbReference>
<dbReference type="NCBIfam" id="NF002621">
    <property type="entry name" value="PRK02287.1"/>
    <property type="match status" value="1"/>
</dbReference>
<comment type="similarity">
    <text evidence="6">Belongs to the TDD superfamily. TSR3 family.</text>
</comment>
<feature type="binding site" evidence="6">
    <location>
        <position position="130"/>
    </location>
    <ligand>
        <name>S-adenosyl-L-methionine</name>
        <dbReference type="ChEBI" id="CHEBI:59789"/>
    </ligand>
</feature>
<protein>
    <recommendedName>
        <fullName evidence="6">18S rRNA aminocarboxypropyltransferase</fullName>
        <ecNumber evidence="6">2.5.1.157</ecNumber>
    </recommendedName>
</protein>
<evidence type="ECO:0000256" key="4">
    <source>
        <dbReference type="ARBA" id="ARBA00022679"/>
    </source>
</evidence>
<feature type="compositionally biased region" description="Acidic residues" evidence="7">
    <location>
        <begin position="271"/>
        <end position="297"/>
    </location>
</feature>
<dbReference type="Proteomes" id="UP000777482">
    <property type="component" value="Unassembled WGS sequence"/>
</dbReference>
<feature type="compositionally biased region" description="Basic and acidic residues" evidence="7">
    <location>
        <begin position="236"/>
        <end position="247"/>
    </location>
</feature>
<feature type="compositionally biased region" description="Basic residues" evidence="7">
    <location>
        <begin position="1"/>
        <end position="10"/>
    </location>
</feature>
<evidence type="ECO:0000256" key="7">
    <source>
        <dbReference type="SAM" id="MobiDB-lite"/>
    </source>
</evidence>
<dbReference type="InterPro" id="IPR007209">
    <property type="entry name" value="RNaseL-inhib-like_metal-bd_dom"/>
</dbReference>
<keyword evidence="1 6" id="KW-0963">Cytoplasm</keyword>
<feature type="compositionally biased region" description="Acidic residues" evidence="7">
    <location>
        <begin position="55"/>
        <end position="65"/>
    </location>
</feature>
<feature type="binding site" evidence="6">
    <location>
        <position position="168"/>
    </location>
    <ligand>
        <name>S-adenosyl-L-methionine</name>
        <dbReference type="ChEBI" id="CHEBI:59789"/>
    </ligand>
</feature>
<dbReference type="OrthoDB" id="10262062at2759"/>
<feature type="domain" description="RNase L inhibitor RLI-like possible metal-binding" evidence="9">
    <location>
        <begin position="72"/>
        <end position="100"/>
    </location>
</feature>
<comment type="catalytic activity">
    <reaction evidence="6">
        <text>N(1)-methylpseudouridine(1191) in yeast 18S rRNA + S-adenosyl-L-methionine = N(1)-methyl-N(3)-[(3S)-3-amino-3-carboxypropyl]pseudouridine(1191) in yeast 18S rRNA + S-methyl-5'-thioadenosine + H(+)</text>
        <dbReference type="Rhea" id="RHEA:63300"/>
        <dbReference type="Rhea" id="RHEA-COMP:13852"/>
        <dbReference type="Rhea" id="RHEA-COMP:16309"/>
        <dbReference type="ChEBI" id="CHEBI:15378"/>
        <dbReference type="ChEBI" id="CHEBI:17509"/>
        <dbReference type="ChEBI" id="CHEBI:59789"/>
        <dbReference type="ChEBI" id="CHEBI:74890"/>
        <dbReference type="ChEBI" id="CHEBI:146234"/>
    </reaction>
</comment>
<feature type="binding site" evidence="6">
    <location>
        <position position="82"/>
    </location>
    <ligand>
        <name>S-adenosyl-L-methionine</name>
        <dbReference type="ChEBI" id="CHEBI:59789"/>
    </ligand>
</feature>
<dbReference type="PANTHER" id="PTHR20426">
    <property type="entry name" value="RIBOSOME BIOGENESIS PROTEIN TSR3 HOMOLOG"/>
    <property type="match status" value="1"/>
</dbReference>
<dbReference type="GO" id="GO:0106388">
    <property type="term" value="F:rRNA small subunit aminocarboxypropyltransferase activity"/>
    <property type="evidence" value="ECO:0007669"/>
    <property type="project" value="UniProtKB-EC"/>
</dbReference>
<name>A0A9P7B4E2_RHOMI</name>
<feature type="binding site" evidence="6">
    <location>
        <position position="153"/>
    </location>
    <ligand>
        <name>S-adenosyl-L-methionine</name>
        <dbReference type="ChEBI" id="CHEBI:59789"/>
    </ligand>
</feature>
<evidence type="ECO:0000313" key="10">
    <source>
        <dbReference type="EMBL" id="KAG0658040.1"/>
    </source>
</evidence>
<dbReference type="EC" id="2.5.1.157" evidence="6"/>
<dbReference type="GO" id="GO:0030490">
    <property type="term" value="P:maturation of SSU-rRNA"/>
    <property type="evidence" value="ECO:0007669"/>
    <property type="project" value="TreeGrafter"/>
</dbReference>
<evidence type="ECO:0000259" key="9">
    <source>
        <dbReference type="Pfam" id="PF04068"/>
    </source>
</evidence>
<dbReference type="InterPro" id="IPR007177">
    <property type="entry name" value="Tsr3_C"/>
</dbReference>